<accession>A0ABW8AN91</accession>
<keyword evidence="1" id="KW-1133">Transmembrane helix</keyword>
<keyword evidence="3" id="KW-1185">Reference proteome</keyword>
<feature type="transmembrane region" description="Helical" evidence="1">
    <location>
        <begin position="46"/>
        <end position="63"/>
    </location>
</feature>
<comment type="caution">
    <text evidence="2">The sequence shown here is derived from an EMBL/GenBank/DDBJ whole genome shotgun (WGS) entry which is preliminary data.</text>
</comment>
<keyword evidence="1" id="KW-0812">Transmembrane</keyword>
<dbReference type="EMBL" id="JBITLV010000003">
    <property type="protein sequence ID" value="MFI7587422.1"/>
    <property type="molecule type" value="Genomic_DNA"/>
</dbReference>
<keyword evidence="1" id="KW-0472">Membrane</keyword>
<dbReference type="RefSeq" id="WP_398279080.1">
    <property type="nucleotide sequence ID" value="NZ_JBITLV010000003.1"/>
</dbReference>
<reference evidence="2 3" key="1">
    <citation type="submission" date="2024-10" db="EMBL/GenBank/DDBJ databases">
        <title>The Natural Products Discovery Center: Release of the First 8490 Sequenced Strains for Exploring Actinobacteria Biosynthetic Diversity.</title>
        <authorList>
            <person name="Kalkreuter E."/>
            <person name="Kautsar S.A."/>
            <person name="Yang D."/>
            <person name="Bader C.D."/>
            <person name="Teijaro C.N."/>
            <person name="Fluegel L."/>
            <person name="Davis C.M."/>
            <person name="Simpson J.R."/>
            <person name="Lauterbach L."/>
            <person name="Steele A.D."/>
            <person name="Gui C."/>
            <person name="Meng S."/>
            <person name="Li G."/>
            <person name="Viehrig K."/>
            <person name="Ye F."/>
            <person name="Su P."/>
            <person name="Kiefer A.F."/>
            <person name="Nichols A."/>
            <person name="Cepeda A.J."/>
            <person name="Yan W."/>
            <person name="Fan B."/>
            <person name="Jiang Y."/>
            <person name="Adhikari A."/>
            <person name="Zheng C.-J."/>
            <person name="Schuster L."/>
            <person name="Cowan T.M."/>
            <person name="Smanski M.J."/>
            <person name="Chevrette M.G."/>
            <person name="De Carvalho L.P.S."/>
            <person name="Shen B."/>
        </authorList>
    </citation>
    <scope>NUCLEOTIDE SEQUENCE [LARGE SCALE GENOMIC DNA]</scope>
    <source>
        <strain evidence="2 3">NPDC049639</strain>
    </source>
</reference>
<evidence type="ECO:0000313" key="2">
    <source>
        <dbReference type="EMBL" id="MFI7587422.1"/>
    </source>
</evidence>
<gene>
    <name evidence="2" type="ORF">ACIB24_10145</name>
</gene>
<sequence>MVLPASLTYTDRAEAVGAAEVAFPGVRVLDAGPGQDGPAVRVPRSLVAAGAVVAVGVAVALLIRGRGTSRRRVLDERRRT</sequence>
<evidence type="ECO:0000313" key="3">
    <source>
        <dbReference type="Proteomes" id="UP001612915"/>
    </source>
</evidence>
<protein>
    <submittedName>
        <fullName evidence="2">Uncharacterized protein</fullName>
    </submittedName>
</protein>
<evidence type="ECO:0000256" key="1">
    <source>
        <dbReference type="SAM" id="Phobius"/>
    </source>
</evidence>
<organism evidence="2 3">
    <name type="scientific">Spongisporangium articulatum</name>
    <dbReference type="NCBI Taxonomy" id="3362603"/>
    <lineage>
        <taxon>Bacteria</taxon>
        <taxon>Bacillati</taxon>
        <taxon>Actinomycetota</taxon>
        <taxon>Actinomycetes</taxon>
        <taxon>Kineosporiales</taxon>
        <taxon>Kineosporiaceae</taxon>
        <taxon>Spongisporangium</taxon>
    </lineage>
</organism>
<proteinExistence type="predicted"/>
<name>A0ABW8AN91_9ACTN</name>
<dbReference type="Proteomes" id="UP001612915">
    <property type="component" value="Unassembled WGS sequence"/>
</dbReference>